<dbReference type="EMBL" id="RCHU02000001">
    <property type="protein sequence ID" value="KAL3609815.1"/>
    <property type="molecule type" value="Genomic_DNA"/>
</dbReference>
<organism evidence="1 2">
    <name type="scientific">Populus alba</name>
    <name type="common">White poplar</name>
    <dbReference type="NCBI Taxonomy" id="43335"/>
    <lineage>
        <taxon>Eukaryota</taxon>
        <taxon>Viridiplantae</taxon>
        <taxon>Streptophyta</taxon>
        <taxon>Embryophyta</taxon>
        <taxon>Tracheophyta</taxon>
        <taxon>Spermatophyta</taxon>
        <taxon>Magnoliopsida</taxon>
        <taxon>eudicotyledons</taxon>
        <taxon>Gunneridae</taxon>
        <taxon>Pentapetalae</taxon>
        <taxon>rosids</taxon>
        <taxon>fabids</taxon>
        <taxon>Malpighiales</taxon>
        <taxon>Salicaceae</taxon>
        <taxon>Saliceae</taxon>
        <taxon>Populus</taxon>
    </lineage>
</organism>
<accession>A0ACC4CX77</accession>
<proteinExistence type="predicted"/>
<evidence type="ECO:0000313" key="2">
    <source>
        <dbReference type="Proteomes" id="UP000309997"/>
    </source>
</evidence>
<gene>
    <name evidence="1" type="ORF">D5086_000835</name>
</gene>
<keyword evidence="2" id="KW-1185">Reference proteome</keyword>
<sequence>MAEGSTKVRLVRCPKCEDLLPELPYYSVYQCGGCDAVLRAKNKVAVNGGILEKSGVERDEEGFGILERLSEKESGKVGNASETGRESDGIINKRRKSRIFKERTVNFVNIPLSEAENKEALAANSNTNEKEQEMGYQSYADKEKPLKPLIDDRIYGDGNNMNMNRCESVDSSREKGVRETPAQFKSSAEFLRPARVMDQWVSDTEGLWGRNLRTSVKRSKFPNFAYPDEGPSNSRLSSSPYESSQPVRNYYIPDKIAYLEHDPAELLRKLDRLQEQLRQSCSVGMKQRERIPTGGEIAPPDHYHGRDAYNSLMHPLPTDNHVANLPYFKHYGRGPAPYMSSDDMDLQNSYIPSKHSANEMPDYADLYQRQTPRMRIHQPPHKYLHQPLRDNFAGQYGDYSHEPLVSYPHESLHHRPACSCFHCYNKNWRIPSRASPITPGNIKFPMTSTETNFNHRVNPVTYGPPFHHPQGNPPALSSRDPQPHLRWPIDVESDMDGFPQSRPRRVVVARGNEQLCCPVAGGAPLISCYKCFELLKLPRKLKAREKNLRNLRCGACSALILLEIENKRLIISAPAESKQILVGADSASHEVSKEVFLNSDGCLNAVGANCSDDFDNPGYDLQSVDFKDVLSEEQKLNPSKCEKGHGLTLSSSIISEEEANLDSVVVQRDFSYAAELPIKDKVPSTFQSSPTQDRSGDVLSGHAGNKRDKGNRVGWTEQENVIPEKSISRQSSVKDDSMATEVEVPFNEYQHTSASQDYVKVSKEEDQLRSSNKGTEPFLVGFLKKSFRDFSRSNQHMHNAKPNVLINGKPIPDSLVKRAEKLAGPIQPGDYWYDVRAGFWGVTGQPCLGIIPPSIEEFNHPMPENCAAGNTSVFVNGRELHQKDLALLSSRGLPITGEKFYIVEISGRVFDEDTGKELDSLGRLAPTSCHCGYLENFYHECHRLCSHLDCQKEEKEHIVKSVALFYTNKISTQLSGDWISMYIDANSLLTVLNRVEKAKRGFGMKVPRKLCNQGP</sequence>
<reference evidence="1 2" key="1">
    <citation type="journal article" date="2024" name="Plant Biotechnol. J.">
        <title>Genome and CRISPR/Cas9 system of a widespread forest tree (Populus alba) in the world.</title>
        <authorList>
            <person name="Liu Y.J."/>
            <person name="Jiang P.F."/>
            <person name="Han X.M."/>
            <person name="Li X.Y."/>
            <person name="Wang H.M."/>
            <person name="Wang Y.J."/>
            <person name="Wang X.X."/>
            <person name="Zeng Q.Y."/>
        </authorList>
    </citation>
    <scope>NUCLEOTIDE SEQUENCE [LARGE SCALE GENOMIC DNA]</scope>
    <source>
        <strain evidence="2">cv. PAL-ZL1</strain>
    </source>
</reference>
<protein>
    <submittedName>
        <fullName evidence="1">Uncharacterized protein</fullName>
    </submittedName>
</protein>
<evidence type="ECO:0000313" key="1">
    <source>
        <dbReference type="EMBL" id="KAL3609815.1"/>
    </source>
</evidence>
<comment type="caution">
    <text evidence="1">The sequence shown here is derived from an EMBL/GenBank/DDBJ whole genome shotgun (WGS) entry which is preliminary data.</text>
</comment>
<dbReference type="Proteomes" id="UP000309997">
    <property type="component" value="Unassembled WGS sequence"/>
</dbReference>
<name>A0ACC4CX77_POPAL</name>